<evidence type="ECO:0008006" key="3">
    <source>
        <dbReference type="Google" id="ProtNLM"/>
    </source>
</evidence>
<dbReference type="Proteomes" id="UP000222106">
    <property type="component" value="Unassembled WGS sequence"/>
</dbReference>
<evidence type="ECO:0000313" key="1">
    <source>
        <dbReference type="EMBL" id="PFG41343.1"/>
    </source>
</evidence>
<evidence type="ECO:0000313" key="2">
    <source>
        <dbReference type="Proteomes" id="UP000222106"/>
    </source>
</evidence>
<dbReference type="EMBL" id="PDJI01000004">
    <property type="protein sequence ID" value="PFG41343.1"/>
    <property type="molecule type" value="Genomic_DNA"/>
</dbReference>
<dbReference type="AlphaFoldDB" id="A0A2A9ERG5"/>
<gene>
    <name evidence="1" type="ORF">ATJ97_3895</name>
</gene>
<protein>
    <recommendedName>
        <fullName evidence="3">Phosphatase</fullName>
    </recommendedName>
</protein>
<sequence length="687" mass="74346">MSLTTPQRPLLPLVPAHAGGRSAMTCRYRCGNACFHDVPNTSSNEYFGDVMTHVVSRRAVLQAGAVLGLAGAAGAVGAAGAPSAAAAPPGAAGAPGLRFSAVAPNTTDAVVVPPGYLHEVVLRWGDPLFDDSPEFDPYHQTAEAQERQFGYNCDYLGLFRRRGNGNFLLVANHEYTNEELMFPGYDPENPTREQVEIAWAAHSLSVVALTAEGRGRRSGGLDPVVGHPLNRRFTMRSEFELSGPVAGDALVRTPDDPDGRTVLGTLNNCAGGLTPWGTWLTGEENFNQYFANAGTVTDPKAAERLRRYGVNKGPSGRKWERFDDRFDISVQPNEPNRFGWVCEIDPFDPESTPRKRTALGRFKHEGATISLTPDGRAAAYMGDDERFDYVYKFVSRDRYREGDHEHNATLLDNGTLYVARFTGDSPGEITGDGKLPADGEFDGSGEWLPLVTSADGEAHSHVPGMSGVEALVFARQAGDAVGATKMDRPEDVEPHPDTGRVYMALTNNTNRGLPGYAGPDEANPRRANKHGHVIELRESDDDAASTTFSWRILLVCGDPKDPSTYFAGYDKDQVSPISCPDNVTFDKYGNLWISTDGNQLGSNDGLFGVALEGPYRGQVKQFLTVPVGAETCGPWVTDDRVLVHVQHPGEADGSTFENPLSHWPDGGVPRPSCVVVWRADGRKIGTA</sequence>
<dbReference type="InterPro" id="IPR006311">
    <property type="entry name" value="TAT_signal"/>
</dbReference>
<dbReference type="SUPFAM" id="SSF63829">
    <property type="entry name" value="Calcium-dependent phosphotriesterase"/>
    <property type="match status" value="1"/>
</dbReference>
<dbReference type="Pfam" id="PF05787">
    <property type="entry name" value="PhoX"/>
    <property type="match status" value="1"/>
</dbReference>
<organism evidence="1 2">
    <name type="scientific">Georgenia soli</name>
    <dbReference type="NCBI Taxonomy" id="638953"/>
    <lineage>
        <taxon>Bacteria</taxon>
        <taxon>Bacillati</taxon>
        <taxon>Actinomycetota</taxon>
        <taxon>Actinomycetes</taxon>
        <taxon>Micrococcales</taxon>
        <taxon>Bogoriellaceae</taxon>
        <taxon>Georgenia</taxon>
    </lineage>
</organism>
<dbReference type="InterPro" id="IPR008557">
    <property type="entry name" value="PhoX"/>
</dbReference>
<comment type="caution">
    <text evidence="1">The sequence shown here is derived from an EMBL/GenBank/DDBJ whole genome shotgun (WGS) entry which is preliminary data.</text>
</comment>
<dbReference type="RefSeq" id="WP_098485119.1">
    <property type="nucleotide sequence ID" value="NZ_PDJI01000004.1"/>
</dbReference>
<keyword evidence="2" id="KW-1185">Reference proteome</keyword>
<dbReference type="OrthoDB" id="9801383at2"/>
<dbReference type="PANTHER" id="PTHR35399">
    <property type="entry name" value="SLR8030 PROTEIN"/>
    <property type="match status" value="1"/>
</dbReference>
<name>A0A2A9ERG5_9MICO</name>
<dbReference type="PANTHER" id="PTHR35399:SF2">
    <property type="entry name" value="DUF839 DOMAIN-CONTAINING PROTEIN"/>
    <property type="match status" value="1"/>
</dbReference>
<dbReference type="PROSITE" id="PS51318">
    <property type="entry name" value="TAT"/>
    <property type="match status" value="1"/>
</dbReference>
<proteinExistence type="predicted"/>
<reference evidence="1 2" key="1">
    <citation type="submission" date="2017-10" db="EMBL/GenBank/DDBJ databases">
        <title>Sequencing the genomes of 1000 actinobacteria strains.</title>
        <authorList>
            <person name="Klenk H.-P."/>
        </authorList>
    </citation>
    <scope>NUCLEOTIDE SEQUENCE [LARGE SCALE GENOMIC DNA]</scope>
    <source>
        <strain evidence="1 2">DSM 21838</strain>
    </source>
</reference>
<accession>A0A2A9ERG5</accession>